<dbReference type="GO" id="GO:0032259">
    <property type="term" value="P:methylation"/>
    <property type="evidence" value="ECO:0007669"/>
    <property type="project" value="UniProtKB-KW"/>
</dbReference>
<protein>
    <recommendedName>
        <fullName evidence="1">peptide chain release factor N(5)-glutamine methyltransferase</fullName>
        <ecNumber evidence="1">2.1.1.297</ecNumber>
    </recommendedName>
</protein>
<sequence length="284" mass="31733">MTISAALSRAAEKLKNASSSSWLDSEALLCYLLACERSWLLAHTETKLSFWQLWQYRELIKKRNKGIPLAYIVGNKEFYGRIFKVNHHTLIPRPDTELMVDIAIEIIHTNNSIKTIVDIGTGSGCLAITLALAEPKIKVIATDISPAAIKLAQKNSIQYKLNGHIKFFQGNLLTPIIKKLPSALSNNLVIANLPYLRKNEIDDNLLFEPVSALDGGSDGLKYYRELIKQIADLPSTARPKILLIELHPPTHEQVLKLLKTELINSSIEIKTDLANLPRVAVIQL</sequence>
<dbReference type="Gene3D" id="1.10.8.10">
    <property type="entry name" value="DNA helicase RuvA subunit, C-terminal domain"/>
    <property type="match status" value="1"/>
</dbReference>
<gene>
    <name evidence="8" type="ORF">A2388_00485</name>
</gene>
<dbReference type="InterPro" id="IPR029063">
    <property type="entry name" value="SAM-dependent_MTases_sf"/>
</dbReference>
<keyword evidence="2 8" id="KW-0489">Methyltransferase</keyword>
<feature type="domain" description="Methyltransferase small" evidence="6">
    <location>
        <begin position="109"/>
        <end position="202"/>
    </location>
</feature>
<dbReference type="Proteomes" id="UP000177575">
    <property type="component" value="Unassembled WGS sequence"/>
</dbReference>
<dbReference type="PANTHER" id="PTHR18895:SF74">
    <property type="entry name" value="MTRF1L RELEASE FACTOR GLUTAMINE METHYLTRANSFERASE"/>
    <property type="match status" value="1"/>
</dbReference>
<reference evidence="8 9" key="1">
    <citation type="journal article" date="2016" name="Nat. Commun.">
        <title>Thousands of microbial genomes shed light on interconnected biogeochemical processes in an aquifer system.</title>
        <authorList>
            <person name="Anantharaman K."/>
            <person name="Brown C.T."/>
            <person name="Hug L.A."/>
            <person name="Sharon I."/>
            <person name="Castelle C.J."/>
            <person name="Probst A.J."/>
            <person name="Thomas B.C."/>
            <person name="Singh A."/>
            <person name="Wilkins M.J."/>
            <person name="Karaoz U."/>
            <person name="Brodie E.L."/>
            <person name="Williams K.H."/>
            <person name="Hubbard S.S."/>
            <person name="Banfield J.F."/>
        </authorList>
    </citation>
    <scope>NUCLEOTIDE SEQUENCE [LARGE SCALE GENOMIC DNA]</scope>
</reference>
<evidence type="ECO:0000313" key="8">
    <source>
        <dbReference type="EMBL" id="OHA55490.1"/>
    </source>
</evidence>
<dbReference type="Pfam" id="PF05175">
    <property type="entry name" value="MTS"/>
    <property type="match status" value="1"/>
</dbReference>
<evidence type="ECO:0000256" key="2">
    <source>
        <dbReference type="ARBA" id="ARBA00022603"/>
    </source>
</evidence>
<dbReference type="AlphaFoldDB" id="A0A1G2Q4H8"/>
<evidence type="ECO:0000256" key="5">
    <source>
        <dbReference type="ARBA" id="ARBA00048391"/>
    </source>
</evidence>
<comment type="caution">
    <text evidence="8">The sequence shown here is derived from an EMBL/GenBank/DDBJ whole genome shotgun (WGS) entry which is preliminary data.</text>
</comment>
<evidence type="ECO:0000256" key="4">
    <source>
        <dbReference type="ARBA" id="ARBA00022691"/>
    </source>
</evidence>
<dbReference type="NCBIfam" id="TIGR03534">
    <property type="entry name" value="RF_mod_PrmC"/>
    <property type="match status" value="1"/>
</dbReference>
<evidence type="ECO:0000259" key="7">
    <source>
        <dbReference type="Pfam" id="PF17827"/>
    </source>
</evidence>
<name>A0A1G2Q4H8_9BACT</name>
<dbReference type="InterPro" id="IPR050320">
    <property type="entry name" value="N5-glutamine_MTase"/>
</dbReference>
<dbReference type="Pfam" id="PF17827">
    <property type="entry name" value="PrmC_N"/>
    <property type="match status" value="1"/>
</dbReference>
<keyword evidence="3 8" id="KW-0808">Transferase</keyword>
<organism evidence="8 9">
    <name type="scientific">Candidatus Veblenbacteria bacterium RIFOXYB1_FULL_43_13</name>
    <dbReference type="NCBI Taxonomy" id="1802426"/>
    <lineage>
        <taxon>Bacteria</taxon>
        <taxon>Candidatus Vebleniibacteriota</taxon>
    </lineage>
</organism>
<keyword evidence="4" id="KW-0949">S-adenosyl-L-methionine</keyword>
<dbReference type="InterPro" id="IPR019874">
    <property type="entry name" value="RF_methyltr_PrmC"/>
</dbReference>
<dbReference type="InterPro" id="IPR007848">
    <property type="entry name" value="Small_mtfrase_dom"/>
</dbReference>
<dbReference type="NCBIfam" id="TIGR00536">
    <property type="entry name" value="hemK_fam"/>
    <property type="match status" value="1"/>
</dbReference>
<feature type="domain" description="Release factor glutamine methyltransferase N-terminal" evidence="7">
    <location>
        <begin position="6"/>
        <end position="74"/>
    </location>
</feature>
<dbReference type="GO" id="GO:0102559">
    <property type="term" value="F:peptide chain release factor N(5)-glutamine methyltransferase activity"/>
    <property type="evidence" value="ECO:0007669"/>
    <property type="project" value="UniProtKB-EC"/>
</dbReference>
<dbReference type="Gene3D" id="3.40.50.150">
    <property type="entry name" value="Vaccinia Virus protein VP39"/>
    <property type="match status" value="1"/>
</dbReference>
<dbReference type="InterPro" id="IPR040758">
    <property type="entry name" value="PrmC_N"/>
</dbReference>
<evidence type="ECO:0000313" key="9">
    <source>
        <dbReference type="Proteomes" id="UP000177575"/>
    </source>
</evidence>
<dbReference type="SUPFAM" id="SSF53335">
    <property type="entry name" value="S-adenosyl-L-methionine-dependent methyltransferases"/>
    <property type="match status" value="1"/>
</dbReference>
<dbReference type="CDD" id="cd02440">
    <property type="entry name" value="AdoMet_MTases"/>
    <property type="match status" value="1"/>
</dbReference>
<comment type="catalytic activity">
    <reaction evidence="5">
        <text>L-glutaminyl-[peptide chain release factor] + S-adenosyl-L-methionine = N(5)-methyl-L-glutaminyl-[peptide chain release factor] + S-adenosyl-L-homocysteine + H(+)</text>
        <dbReference type="Rhea" id="RHEA:42896"/>
        <dbReference type="Rhea" id="RHEA-COMP:10271"/>
        <dbReference type="Rhea" id="RHEA-COMP:10272"/>
        <dbReference type="ChEBI" id="CHEBI:15378"/>
        <dbReference type="ChEBI" id="CHEBI:30011"/>
        <dbReference type="ChEBI" id="CHEBI:57856"/>
        <dbReference type="ChEBI" id="CHEBI:59789"/>
        <dbReference type="ChEBI" id="CHEBI:61891"/>
        <dbReference type="EC" id="2.1.1.297"/>
    </reaction>
</comment>
<dbReference type="PANTHER" id="PTHR18895">
    <property type="entry name" value="HEMK METHYLTRANSFERASE"/>
    <property type="match status" value="1"/>
</dbReference>
<dbReference type="EC" id="2.1.1.297" evidence="1"/>
<proteinExistence type="predicted"/>
<dbReference type="InterPro" id="IPR004556">
    <property type="entry name" value="HemK-like"/>
</dbReference>
<dbReference type="EMBL" id="MHTC01000014">
    <property type="protein sequence ID" value="OHA55490.1"/>
    <property type="molecule type" value="Genomic_DNA"/>
</dbReference>
<accession>A0A1G2Q4H8</accession>
<evidence type="ECO:0000259" key="6">
    <source>
        <dbReference type="Pfam" id="PF05175"/>
    </source>
</evidence>
<evidence type="ECO:0000256" key="3">
    <source>
        <dbReference type="ARBA" id="ARBA00022679"/>
    </source>
</evidence>
<evidence type="ECO:0000256" key="1">
    <source>
        <dbReference type="ARBA" id="ARBA00012771"/>
    </source>
</evidence>